<dbReference type="Proteomes" id="UP000247485">
    <property type="component" value="Unassembled WGS sequence"/>
</dbReference>
<organism evidence="1 2">
    <name type="scientific">Klebsiella oxytoca</name>
    <dbReference type="NCBI Taxonomy" id="571"/>
    <lineage>
        <taxon>Bacteria</taxon>
        <taxon>Pseudomonadati</taxon>
        <taxon>Pseudomonadota</taxon>
        <taxon>Gammaproteobacteria</taxon>
        <taxon>Enterobacterales</taxon>
        <taxon>Enterobacteriaceae</taxon>
        <taxon>Klebsiella/Raoultella group</taxon>
        <taxon>Klebsiella</taxon>
    </lineage>
</organism>
<protein>
    <submittedName>
        <fullName evidence="1">Uncharacterized protein</fullName>
    </submittedName>
</protein>
<sequence length="169" mass="19281">MVRLNGLEPSTPTMSRWCSNQLSYRRIMVRLIGLEPTTPTMSRWCSNQLSYKRIMVRSIGLEPTTPTMSRWCSNQLSYERNVAVATGTHISGREGLWQEANVTFLPDFTRSQKFYPCCLYFTDAKEDFFVDYGQRRSISAVVIDRISAPRAAKSRWKADVAKSAYAASS</sequence>
<name>A0A318FWS2_KLEOX</name>
<accession>A0A318FWS2</accession>
<evidence type="ECO:0000313" key="1">
    <source>
        <dbReference type="EMBL" id="PXW45249.1"/>
    </source>
</evidence>
<comment type="caution">
    <text evidence="1">The sequence shown here is derived from an EMBL/GenBank/DDBJ whole genome shotgun (WGS) entry which is preliminary data.</text>
</comment>
<dbReference type="AlphaFoldDB" id="A0A318FWS2"/>
<evidence type="ECO:0000313" key="2">
    <source>
        <dbReference type="Proteomes" id="UP000247485"/>
    </source>
</evidence>
<proteinExistence type="predicted"/>
<dbReference type="EMBL" id="QJJG01000007">
    <property type="protein sequence ID" value="PXW45249.1"/>
    <property type="molecule type" value="Genomic_DNA"/>
</dbReference>
<dbReference type="AntiFam" id="ANF00014">
    <property type="entry name" value="tRNA translation"/>
</dbReference>
<gene>
    <name evidence="1" type="ORF">DET57_10742</name>
</gene>
<reference evidence="1 2" key="1">
    <citation type="submission" date="2018-05" db="EMBL/GenBank/DDBJ databases">
        <title>Freshwater and sediment microbial communities from various areas in North America, analyzing microbe dynamics in response to fracking.</title>
        <authorList>
            <person name="Lamendella R."/>
        </authorList>
    </citation>
    <scope>NUCLEOTIDE SEQUENCE [LARGE SCALE GENOMIC DNA]</scope>
    <source>
        <strain evidence="1 2">67</strain>
    </source>
</reference>